<accession>A0A150J3Z2</accession>
<protein>
    <submittedName>
        <fullName evidence="2">Pectate lyase superfamily protein</fullName>
    </submittedName>
</protein>
<dbReference type="AlphaFoldDB" id="A0A150J3Z2"/>
<dbReference type="GO" id="GO:0016829">
    <property type="term" value="F:lyase activity"/>
    <property type="evidence" value="ECO:0007669"/>
    <property type="project" value="UniProtKB-KW"/>
</dbReference>
<evidence type="ECO:0000313" key="2">
    <source>
        <dbReference type="EMBL" id="KYC51912.1"/>
    </source>
</evidence>
<organism evidence="2 3">
    <name type="scientific">Candidatus Methanofastidiosum methylothiophilum</name>
    <dbReference type="NCBI Taxonomy" id="1705564"/>
    <lineage>
        <taxon>Archaea</taxon>
        <taxon>Methanobacteriati</taxon>
        <taxon>Methanobacteriota</taxon>
        <taxon>Stenosarchaea group</taxon>
        <taxon>Candidatus Methanofastidiosia</taxon>
        <taxon>Candidatus Methanofastidiosales</taxon>
        <taxon>Candidatus Methanofastidiosaceae</taxon>
        <taxon>Candidatus Methanofastidiosum</taxon>
    </lineage>
</organism>
<dbReference type="InterPro" id="IPR011050">
    <property type="entry name" value="Pectin_lyase_fold/virulence"/>
</dbReference>
<gene>
    <name evidence="2" type="ORF">AMQ22_01093</name>
</gene>
<evidence type="ECO:0000259" key="1">
    <source>
        <dbReference type="Pfam" id="PF12708"/>
    </source>
</evidence>
<name>A0A150J3Z2_9EURY</name>
<dbReference type="Proteomes" id="UP000075398">
    <property type="component" value="Unassembled WGS sequence"/>
</dbReference>
<feature type="domain" description="Rhamnogalacturonase A/B/Epimerase-like pectate lyase" evidence="1">
    <location>
        <begin position="45"/>
        <end position="197"/>
    </location>
</feature>
<dbReference type="SUPFAM" id="SSF51126">
    <property type="entry name" value="Pectin lyase-like"/>
    <property type="match status" value="1"/>
</dbReference>
<reference evidence="2 3" key="1">
    <citation type="journal article" date="2016" name="ISME J.">
        <title>Chasing the elusive Euryarchaeota class WSA2: genomes reveal a uniquely fastidious methyl-reducing methanogen.</title>
        <authorList>
            <person name="Nobu M.K."/>
            <person name="Narihiro T."/>
            <person name="Kuroda K."/>
            <person name="Mei R."/>
            <person name="Liu W.T."/>
        </authorList>
    </citation>
    <scope>NUCLEOTIDE SEQUENCE [LARGE SCALE GENOMIC DNA]</scope>
    <source>
        <strain evidence="2">U1lsi0528_Bin055</strain>
    </source>
</reference>
<dbReference type="InterPro" id="IPR024535">
    <property type="entry name" value="RHGA/B-epi-like_pectate_lyase"/>
</dbReference>
<evidence type="ECO:0000313" key="3">
    <source>
        <dbReference type="Proteomes" id="UP000075398"/>
    </source>
</evidence>
<comment type="caution">
    <text evidence="2">The sequence shown here is derived from an EMBL/GenBank/DDBJ whole genome shotgun (WGS) entry which is preliminary data.</text>
</comment>
<proteinExistence type="predicted"/>
<dbReference type="EMBL" id="LNGC01000041">
    <property type="protein sequence ID" value="KYC51912.1"/>
    <property type="molecule type" value="Genomic_DNA"/>
</dbReference>
<sequence length="389" mass="42160">MYISNINLFKSLFIITIFLSGFFIFLNPISASEIHIFPGENIVTKIGSAVSGDTVYIHAGTYSITSTIIVKQSNIKIIGDNPINTIIDGNGIVRSDRCLDATNRDYITIENLTLKNSYRLIEFRDNSTVNNCILYGKNTGGHSTLVGKDNCKVMNTIVTGGKWDGIKVENNGYIFNCLSFNNGDNGIQVGANSYVLSCTSANNGIRPDAGDSSGIVARLTAPNSPLLDNLTVRDCIVINNLGKPNMNNLVGGIAAKSGTITYTNIYNCRGSPIGLTIGSGVIYDDPKLIDGVSSFYLNPFSPAVDRGSDTSKNLGLYEGFTTRSDQYWDILTVDMGFHYNSGEGPLVENKNKPMDQIIRILNLNTPKNIGEIIEDCEANPDAEGCKPSQ</sequence>
<dbReference type="Pfam" id="PF12708">
    <property type="entry name" value="Pect-lyase_RHGA_epim"/>
    <property type="match status" value="1"/>
</dbReference>
<dbReference type="InterPro" id="IPR012334">
    <property type="entry name" value="Pectin_lyas_fold"/>
</dbReference>
<keyword evidence="2" id="KW-0456">Lyase</keyword>
<dbReference type="Gene3D" id="2.160.20.10">
    <property type="entry name" value="Single-stranded right-handed beta-helix, Pectin lyase-like"/>
    <property type="match status" value="1"/>
</dbReference>